<accession>A0A9Q3FBJ0</accession>
<dbReference type="AlphaFoldDB" id="A0A9Q3FBJ0"/>
<gene>
    <name evidence="2" type="ORF">O181_074787</name>
</gene>
<dbReference type="OrthoDB" id="7478066at2759"/>
<name>A0A9Q3FBJ0_9BASI</name>
<sequence length="106" mass="11959">MTDNNVEKEILTIPVLDGTNYSEWSVRMTILLWSKKLLDICEKEPEPGISAAATNQWTKASYNAVSLITACVSNKVFIEVIKLNTTNSYLLWTKLKDKYASKKATN</sequence>
<dbReference type="Pfam" id="PF13961">
    <property type="entry name" value="DUF4219"/>
    <property type="match status" value="1"/>
</dbReference>
<protein>
    <recommendedName>
        <fullName evidence="1">DUF4219 domain-containing protein</fullName>
    </recommendedName>
</protein>
<evidence type="ECO:0000313" key="3">
    <source>
        <dbReference type="Proteomes" id="UP000765509"/>
    </source>
</evidence>
<dbReference type="EMBL" id="AVOT02039939">
    <property type="protein sequence ID" value="MBW0535072.1"/>
    <property type="molecule type" value="Genomic_DNA"/>
</dbReference>
<feature type="domain" description="DUF4219" evidence="1">
    <location>
        <begin position="16"/>
        <end position="42"/>
    </location>
</feature>
<comment type="caution">
    <text evidence="2">The sequence shown here is derived from an EMBL/GenBank/DDBJ whole genome shotgun (WGS) entry which is preliminary data.</text>
</comment>
<evidence type="ECO:0000313" key="2">
    <source>
        <dbReference type="EMBL" id="MBW0535072.1"/>
    </source>
</evidence>
<reference evidence="2" key="1">
    <citation type="submission" date="2021-03" db="EMBL/GenBank/DDBJ databases">
        <title>Draft genome sequence of rust myrtle Austropuccinia psidii MF-1, a brazilian biotype.</title>
        <authorList>
            <person name="Quecine M.C."/>
            <person name="Pachon D.M.R."/>
            <person name="Bonatelli M.L."/>
            <person name="Correr F.H."/>
            <person name="Franceschini L.M."/>
            <person name="Leite T.F."/>
            <person name="Margarido G.R.A."/>
            <person name="Almeida C.A."/>
            <person name="Ferrarezi J.A."/>
            <person name="Labate C.A."/>
        </authorList>
    </citation>
    <scope>NUCLEOTIDE SEQUENCE</scope>
    <source>
        <strain evidence="2">MF-1</strain>
    </source>
</reference>
<keyword evidence="3" id="KW-1185">Reference proteome</keyword>
<dbReference type="InterPro" id="IPR025314">
    <property type="entry name" value="DUF4219"/>
</dbReference>
<proteinExistence type="predicted"/>
<organism evidence="2 3">
    <name type="scientific">Austropuccinia psidii MF-1</name>
    <dbReference type="NCBI Taxonomy" id="1389203"/>
    <lineage>
        <taxon>Eukaryota</taxon>
        <taxon>Fungi</taxon>
        <taxon>Dikarya</taxon>
        <taxon>Basidiomycota</taxon>
        <taxon>Pucciniomycotina</taxon>
        <taxon>Pucciniomycetes</taxon>
        <taxon>Pucciniales</taxon>
        <taxon>Sphaerophragmiaceae</taxon>
        <taxon>Austropuccinia</taxon>
    </lineage>
</organism>
<evidence type="ECO:0000259" key="1">
    <source>
        <dbReference type="Pfam" id="PF13961"/>
    </source>
</evidence>
<dbReference type="Proteomes" id="UP000765509">
    <property type="component" value="Unassembled WGS sequence"/>
</dbReference>